<organism evidence="2 3">
    <name type="scientific">Adiantum capillus-veneris</name>
    <name type="common">Maidenhair fern</name>
    <dbReference type="NCBI Taxonomy" id="13818"/>
    <lineage>
        <taxon>Eukaryota</taxon>
        <taxon>Viridiplantae</taxon>
        <taxon>Streptophyta</taxon>
        <taxon>Embryophyta</taxon>
        <taxon>Tracheophyta</taxon>
        <taxon>Polypodiopsida</taxon>
        <taxon>Polypodiidae</taxon>
        <taxon>Polypodiales</taxon>
        <taxon>Pteridineae</taxon>
        <taxon>Pteridaceae</taxon>
        <taxon>Vittarioideae</taxon>
        <taxon>Adiantum</taxon>
    </lineage>
</organism>
<dbReference type="EMBL" id="JABFUD020000001">
    <property type="protein sequence ID" value="KAI5084252.1"/>
    <property type="molecule type" value="Genomic_DNA"/>
</dbReference>
<proteinExistence type="predicted"/>
<accession>A0A9D4VF42</accession>
<evidence type="ECO:0000313" key="2">
    <source>
        <dbReference type="EMBL" id="KAI5084252.1"/>
    </source>
</evidence>
<dbReference type="Proteomes" id="UP000886520">
    <property type="component" value="Chromosome 1"/>
</dbReference>
<feature type="region of interest" description="Disordered" evidence="1">
    <location>
        <begin position="108"/>
        <end position="167"/>
    </location>
</feature>
<reference evidence="2" key="1">
    <citation type="submission" date="2021-01" db="EMBL/GenBank/DDBJ databases">
        <title>Adiantum capillus-veneris genome.</title>
        <authorList>
            <person name="Fang Y."/>
            <person name="Liao Q."/>
        </authorList>
    </citation>
    <scope>NUCLEOTIDE SEQUENCE</scope>
    <source>
        <strain evidence="2">H3</strain>
        <tissue evidence="2">Leaf</tissue>
    </source>
</reference>
<protein>
    <submittedName>
        <fullName evidence="2">Uncharacterized protein</fullName>
    </submittedName>
</protein>
<evidence type="ECO:0000313" key="3">
    <source>
        <dbReference type="Proteomes" id="UP000886520"/>
    </source>
</evidence>
<gene>
    <name evidence="2" type="ORF">GOP47_0000421</name>
</gene>
<dbReference type="AlphaFoldDB" id="A0A9D4VF42"/>
<evidence type="ECO:0000256" key="1">
    <source>
        <dbReference type="SAM" id="MobiDB-lite"/>
    </source>
</evidence>
<dbReference type="PANTHER" id="PTHR35110">
    <property type="entry name" value="EXPRESSED PROTEIN"/>
    <property type="match status" value="1"/>
</dbReference>
<feature type="compositionally biased region" description="Basic and acidic residues" evidence="1">
    <location>
        <begin position="111"/>
        <end position="154"/>
    </location>
</feature>
<dbReference type="PANTHER" id="PTHR35110:SF1">
    <property type="entry name" value="EXPRESSED PROTEIN"/>
    <property type="match status" value="1"/>
</dbReference>
<keyword evidence="3" id="KW-1185">Reference proteome</keyword>
<name>A0A9D4VF42_ADICA</name>
<comment type="caution">
    <text evidence="2">The sequence shown here is derived from an EMBL/GenBank/DDBJ whole genome shotgun (WGS) entry which is preliminary data.</text>
</comment>
<dbReference type="OrthoDB" id="1938190at2759"/>
<sequence length="167" mass="18841">MIGRCARRYFSSKAAAQRRPTKVIENLLKEHGPQTVNNCWKLAAPAGIKSKTHMKTMLHWLVERDRLQINCNHLKHPGQKVVTQTRGGKQLKSGQGFKEFLFGIRQRKTKKKEEGEDSAKVGGEDDDSAKLGESDESAKLDKNQESAKLDRDSNSTEQIPEEQKLTV</sequence>